<feature type="short sequence motif" description="'HIGH' region" evidence="10">
    <location>
        <begin position="34"/>
        <end position="44"/>
    </location>
</feature>
<evidence type="ECO:0000313" key="14">
    <source>
        <dbReference type="Proteomes" id="UP000253426"/>
    </source>
</evidence>
<dbReference type="InterPro" id="IPR009080">
    <property type="entry name" value="tRNAsynth_Ia_anticodon-bd"/>
</dbReference>
<keyword evidence="4 10" id="KW-0479">Metal-binding</keyword>
<keyword evidence="7 10" id="KW-0067">ATP-binding</keyword>
<comment type="subunit">
    <text evidence="2 10">Monomer.</text>
</comment>
<evidence type="ECO:0000256" key="2">
    <source>
        <dbReference type="ARBA" id="ARBA00011245"/>
    </source>
</evidence>
<dbReference type="GO" id="GO:0008270">
    <property type="term" value="F:zinc ion binding"/>
    <property type="evidence" value="ECO:0007669"/>
    <property type="project" value="UniProtKB-UniRule"/>
</dbReference>
<proteinExistence type="inferred from homology"/>
<evidence type="ECO:0000256" key="3">
    <source>
        <dbReference type="ARBA" id="ARBA00022598"/>
    </source>
</evidence>
<feature type="short sequence motif" description="'KMSKS' region" evidence="10">
    <location>
        <begin position="276"/>
        <end position="280"/>
    </location>
</feature>
<dbReference type="GO" id="GO:0006423">
    <property type="term" value="P:cysteinyl-tRNA aminoacylation"/>
    <property type="evidence" value="ECO:0007669"/>
    <property type="project" value="UniProtKB-UniRule"/>
</dbReference>
<dbReference type="PANTHER" id="PTHR10890">
    <property type="entry name" value="CYSTEINYL-TRNA SYNTHETASE"/>
    <property type="match status" value="1"/>
</dbReference>
<keyword evidence="10" id="KW-0963">Cytoplasm</keyword>
<dbReference type="GO" id="GO:0004817">
    <property type="term" value="F:cysteine-tRNA ligase activity"/>
    <property type="evidence" value="ECO:0007669"/>
    <property type="project" value="UniProtKB-UniRule"/>
</dbReference>
<dbReference type="Gene3D" id="3.40.50.620">
    <property type="entry name" value="HUPs"/>
    <property type="match status" value="1"/>
</dbReference>
<dbReference type="EC" id="6.1.1.16" evidence="10"/>
<dbReference type="InterPro" id="IPR024909">
    <property type="entry name" value="Cys-tRNA/MSH_ligase"/>
</dbReference>
<dbReference type="RefSeq" id="WP_113957352.1">
    <property type="nucleotide sequence ID" value="NZ_QNRR01000002.1"/>
</dbReference>
<evidence type="ECO:0000256" key="5">
    <source>
        <dbReference type="ARBA" id="ARBA00022741"/>
    </source>
</evidence>
<feature type="binding site" evidence="10">
    <location>
        <position position="219"/>
    </location>
    <ligand>
        <name>Zn(2+)</name>
        <dbReference type="ChEBI" id="CHEBI:29105"/>
    </ligand>
</feature>
<evidence type="ECO:0000259" key="12">
    <source>
        <dbReference type="Pfam" id="PF01406"/>
    </source>
</evidence>
<feature type="binding site" evidence="10">
    <location>
        <position position="279"/>
    </location>
    <ligand>
        <name>ATP</name>
        <dbReference type="ChEBI" id="CHEBI:30616"/>
    </ligand>
</feature>
<evidence type="ECO:0000256" key="9">
    <source>
        <dbReference type="ARBA" id="ARBA00023146"/>
    </source>
</evidence>
<comment type="catalytic activity">
    <reaction evidence="10">
        <text>tRNA(Cys) + L-cysteine + ATP = L-cysteinyl-tRNA(Cys) + AMP + diphosphate</text>
        <dbReference type="Rhea" id="RHEA:17773"/>
        <dbReference type="Rhea" id="RHEA-COMP:9661"/>
        <dbReference type="Rhea" id="RHEA-COMP:9679"/>
        <dbReference type="ChEBI" id="CHEBI:30616"/>
        <dbReference type="ChEBI" id="CHEBI:33019"/>
        <dbReference type="ChEBI" id="CHEBI:35235"/>
        <dbReference type="ChEBI" id="CHEBI:78442"/>
        <dbReference type="ChEBI" id="CHEBI:78517"/>
        <dbReference type="ChEBI" id="CHEBI:456215"/>
        <dbReference type="EC" id="6.1.1.16"/>
    </reaction>
</comment>
<keyword evidence="5 10" id="KW-0547">Nucleotide-binding</keyword>
<dbReference type="InterPro" id="IPR015803">
    <property type="entry name" value="Cys-tRNA-ligase"/>
</dbReference>
<evidence type="ECO:0000256" key="10">
    <source>
        <dbReference type="HAMAP-Rule" id="MF_00041"/>
    </source>
</evidence>
<keyword evidence="3 10" id="KW-0436">Ligase</keyword>
<dbReference type="NCBIfam" id="TIGR00435">
    <property type="entry name" value="cysS"/>
    <property type="match status" value="1"/>
</dbReference>
<evidence type="ECO:0000256" key="8">
    <source>
        <dbReference type="ARBA" id="ARBA00022917"/>
    </source>
</evidence>
<feature type="binding site" evidence="10">
    <location>
        <position position="32"/>
    </location>
    <ligand>
        <name>Zn(2+)</name>
        <dbReference type="ChEBI" id="CHEBI:29105"/>
    </ligand>
</feature>
<dbReference type="PANTHER" id="PTHR10890:SF3">
    <property type="entry name" value="CYSTEINE--TRNA LIGASE, CYTOPLASMIC"/>
    <property type="match status" value="1"/>
</dbReference>
<evidence type="ECO:0000256" key="7">
    <source>
        <dbReference type="ARBA" id="ARBA00022840"/>
    </source>
</evidence>
<evidence type="ECO:0000256" key="1">
    <source>
        <dbReference type="ARBA" id="ARBA00005594"/>
    </source>
</evidence>
<protein>
    <recommendedName>
        <fullName evidence="10">Cysteine--tRNA ligase</fullName>
        <ecNumber evidence="10">6.1.1.16</ecNumber>
    </recommendedName>
    <alternativeName>
        <fullName evidence="10">Cysteinyl-tRNA synthetase</fullName>
        <shortName evidence="10">CysRS</shortName>
    </alternativeName>
</protein>
<feature type="binding site" evidence="10">
    <location>
        <position position="248"/>
    </location>
    <ligand>
        <name>Zn(2+)</name>
        <dbReference type="ChEBI" id="CHEBI:29105"/>
    </ligand>
</feature>
<keyword evidence="8 10" id="KW-0648">Protein biosynthesis</keyword>
<dbReference type="GO" id="GO:0005524">
    <property type="term" value="F:ATP binding"/>
    <property type="evidence" value="ECO:0007669"/>
    <property type="project" value="UniProtKB-UniRule"/>
</dbReference>
<comment type="caution">
    <text evidence="13">The sequence shown here is derived from an EMBL/GenBank/DDBJ whole genome shotgun (WGS) entry which is preliminary data.</text>
</comment>
<keyword evidence="9 10" id="KW-0030">Aminoacyl-tRNA synthetase</keyword>
<feature type="region of interest" description="Disordered" evidence="11">
    <location>
        <begin position="1"/>
        <end position="20"/>
    </location>
</feature>
<dbReference type="InterPro" id="IPR014729">
    <property type="entry name" value="Rossmann-like_a/b/a_fold"/>
</dbReference>
<dbReference type="SUPFAM" id="SSF47323">
    <property type="entry name" value="Anticodon-binding domain of a subclass of class I aminoacyl-tRNA synthetases"/>
    <property type="match status" value="1"/>
</dbReference>
<accession>A0A366HQ55</accession>
<comment type="cofactor">
    <cofactor evidence="10">
        <name>Zn(2+)</name>
        <dbReference type="ChEBI" id="CHEBI:29105"/>
    </cofactor>
    <text evidence="10">Binds 1 zinc ion per subunit.</text>
</comment>
<evidence type="ECO:0000256" key="11">
    <source>
        <dbReference type="SAM" id="MobiDB-lite"/>
    </source>
</evidence>
<evidence type="ECO:0000256" key="4">
    <source>
        <dbReference type="ARBA" id="ARBA00022723"/>
    </source>
</evidence>
<dbReference type="GO" id="GO:0005829">
    <property type="term" value="C:cytosol"/>
    <property type="evidence" value="ECO:0007669"/>
    <property type="project" value="TreeGrafter"/>
</dbReference>
<keyword evidence="14" id="KW-1185">Reference proteome</keyword>
<dbReference type="InterPro" id="IPR032678">
    <property type="entry name" value="tRNA-synt_1_cat_dom"/>
</dbReference>
<name>A0A366HQ55_9BACT</name>
<dbReference type="HAMAP" id="MF_00041">
    <property type="entry name" value="Cys_tRNA_synth"/>
    <property type="match status" value="1"/>
</dbReference>
<organism evidence="13 14">
    <name type="scientific">Roseimicrobium gellanilyticum</name>
    <dbReference type="NCBI Taxonomy" id="748857"/>
    <lineage>
        <taxon>Bacteria</taxon>
        <taxon>Pseudomonadati</taxon>
        <taxon>Verrucomicrobiota</taxon>
        <taxon>Verrucomicrobiia</taxon>
        <taxon>Verrucomicrobiales</taxon>
        <taxon>Verrucomicrobiaceae</taxon>
        <taxon>Roseimicrobium</taxon>
    </lineage>
</organism>
<dbReference type="SUPFAM" id="SSF52374">
    <property type="entry name" value="Nucleotidylyl transferase"/>
    <property type="match status" value="1"/>
</dbReference>
<dbReference type="Pfam" id="PF01406">
    <property type="entry name" value="tRNA-synt_1e"/>
    <property type="match status" value="1"/>
</dbReference>
<dbReference type="PRINTS" id="PR00983">
    <property type="entry name" value="TRNASYNTHCYS"/>
</dbReference>
<sequence>MASQTLQLHDTLTRTTRPVQPSDGTTLRFYCCGPTVYGPAHIGNFRTFIAQDVFRRVVELSELKTKHVRNITDVDDKTIRDSIAAKQTLTEFTTYWTKQFHGDCVSLNLLTPHVEPKATEHIPHQIRMIEQLIAKGNAYASPDGSVYFRVGSYAEYGRLSHLENRELQLGTAQTTTDSDEYSKDSLADFVLWKAYKESDGDNAWDSPWGKGRPGWHLECSAMALEYLGEEFDLHGGGMDLIFPHHENEMAQSCCSTGGHFARLWMHSAHLMVDGGKMSKSLGNLYTLGDLRHRGFTPAEVRHTLISGHYRQPLNFTLHSLDASRQALQKLARFEKGLKERASVASTPAYAEVLKHGTAGIFQSAWEALLDDLNVPGALGGIFTVVNKTKAPALSIEEAKTALLDLHFILSALGLELPPVKEDEIVDAPEEVKALAEQRWTAKKAKDFIAADDLRRQIEALGWIVKDTKDGYTLIPK</sequence>
<comment type="subcellular location">
    <subcellularLocation>
        <location evidence="10">Cytoplasm</location>
    </subcellularLocation>
</comment>
<comment type="similarity">
    <text evidence="1 10">Belongs to the class-I aminoacyl-tRNA synthetase family.</text>
</comment>
<keyword evidence="6 10" id="KW-0862">Zinc</keyword>
<dbReference type="AlphaFoldDB" id="A0A366HQ55"/>
<feature type="domain" description="tRNA synthetases class I catalytic" evidence="12">
    <location>
        <begin position="20"/>
        <end position="323"/>
    </location>
</feature>
<reference evidence="13 14" key="1">
    <citation type="submission" date="2018-06" db="EMBL/GenBank/DDBJ databases">
        <title>Genomic Encyclopedia of Type Strains, Phase IV (KMG-IV): sequencing the most valuable type-strain genomes for metagenomic binning, comparative biology and taxonomic classification.</title>
        <authorList>
            <person name="Goeker M."/>
        </authorList>
    </citation>
    <scope>NUCLEOTIDE SEQUENCE [LARGE SCALE GENOMIC DNA]</scope>
    <source>
        <strain evidence="13 14">DSM 25532</strain>
    </source>
</reference>
<dbReference type="Gene3D" id="1.20.120.1910">
    <property type="entry name" value="Cysteine-tRNA ligase, C-terminal anti-codon recognition domain"/>
    <property type="match status" value="1"/>
</dbReference>
<dbReference type="Proteomes" id="UP000253426">
    <property type="component" value="Unassembled WGS sequence"/>
</dbReference>
<gene>
    <name evidence="10" type="primary">cysS</name>
    <name evidence="13" type="ORF">DES53_102164</name>
</gene>
<evidence type="ECO:0000256" key="6">
    <source>
        <dbReference type="ARBA" id="ARBA00022833"/>
    </source>
</evidence>
<dbReference type="CDD" id="cd00672">
    <property type="entry name" value="CysRS_core"/>
    <property type="match status" value="1"/>
</dbReference>
<feature type="binding site" evidence="10">
    <location>
        <position position="244"/>
    </location>
    <ligand>
        <name>Zn(2+)</name>
        <dbReference type="ChEBI" id="CHEBI:29105"/>
    </ligand>
</feature>
<evidence type="ECO:0000313" key="13">
    <source>
        <dbReference type="EMBL" id="RBP45782.1"/>
    </source>
</evidence>
<dbReference type="EMBL" id="QNRR01000002">
    <property type="protein sequence ID" value="RBP45782.1"/>
    <property type="molecule type" value="Genomic_DNA"/>
</dbReference>
<dbReference type="OrthoDB" id="9815130at2"/>